<protein>
    <submittedName>
        <fullName evidence="3">Peptidase M16</fullName>
    </submittedName>
</protein>
<accession>A0A2Z4Y3U9</accession>
<feature type="domain" description="Peptidase M16 N-terminal" evidence="1">
    <location>
        <begin position="113"/>
        <end position="233"/>
    </location>
</feature>
<sequence length="527" mass="59699">MKRALRITHFLPQVWCAIAMLLFVIAHVESSFATKIAKSGQSVSENDPFPPAHLSGTSVTLERGSYRLPTRPEQLPDQPFRYTVPQVTRTTMSTGLRVFYYPSRDLPIDYFIVVIKAGTRYDPAEKVGLADLTARVVRAGGAGNRTGDEVDAELEKLGAELSVSVERDYIRFQLFTLSENSEKALQIFRDVLMAPRFEEEKFTTEKNLALERLRRQNDDPAEVSRREFRKIVYGTTHPLARTPTRESLASISLDDLKSFYRAYYHPASAWVGVVHHRELRETSRTLEQFFLDWRGEQVPHLPQIVEETPNSPSKVGRVYFSCKPGAQMQIRMGHFGRRRDPADQPVVDILNNLFGTGGFSSRLMKVVRTQHGFAYGVGGGVFEDDPVGLFVAVASTKTTNTTAALEAMRSVIVSMLEEKPSPAELETAKRDVLYTFATRMDNPREIVWQWLLHDFYGFPPEYLLHYPDRVGAVTADDVFACARRYIKPKEIRCYLVGACDALRESLAAEYSIEEWPLTNLADETTTH</sequence>
<gene>
    <name evidence="3" type="ORF">BRCON_0625</name>
</gene>
<evidence type="ECO:0000259" key="2">
    <source>
        <dbReference type="Pfam" id="PF05193"/>
    </source>
</evidence>
<organism evidence="3 4">
    <name type="scientific">Sumerlaea chitinivorans</name>
    <dbReference type="NCBI Taxonomy" id="2250252"/>
    <lineage>
        <taxon>Bacteria</taxon>
        <taxon>Candidatus Sumerlaeota</taxon>
        <taxon>Candidatus Sumerlaeia</taxon>
        <taxon>Candidatus Sumerlaeales</taxon>
        <taxon>Candidatus Sumerlaeaceae</taxon>
        <taxon>Candidatus Sumerlaea</taxon>
    </lineage>
</organism>
<proteinExistence type="predicted"/>
<dbReference type="Proteomes" id="UP000262583">
    <property type="component" value="Chromosome"/>
</dbReference>
<dbReference type="KEGG" id="schv:BRCON_0625"/>
<name>A0A2Z4Y3U9_SUMC1</name>
<dbReference type="InterPro" id="IPR011249">
    <property type="entry name" value="Metalloenz_LuxS/M16"/>
</dbReference>
<dbReference type="Pfam" id="PF00675">
    <property type="entry name" value="Peptidase_M16"/>
    <property type="match status" value="1"/>
</dbReference>
<dbReference type="InterPro" id="IPR007863">
    <property type="entry name" value="Peptidase_M16_C"/>
</dbReference>
<evidence type="ECO:0000313" key="3">
    <source>
        <dbReference type="EMBL" id="AXA35402.1"/>
    </source>
</evidence>
<evidence type="ECO:0000259" key="1">
    <source>
        <dbReference type="Pfam" id="PF00675"/>
    </source>
</evidence>
<dbReference type="PANTHER" id="PTHR11851">
    <property type="entry name" value="METALLOPROTEASE"/>
    <property type="match status" value="1"/>
</dbReference>
<dbReference type="InterPro" id="IPR011765">
    <property type="entry name" value="Pept_M16_N"/>
</dbReference>
<dbReference type="Pfam" id="PF05193">
    <property type="entry name" value="Peptidase_M16_C"/>
    <property type="match status" value="1"/>
</dbReference>
<reference evidence="3 4" key="1">
    <citation type="submission" date="2018-05" db="EMBL/GenBank/DDBJ databases">
        <title>A metagenomic window into the 2 km-deep terrestrial subsurface aquifer revealed taxonomically and functionally diverse microbial community comprising novel uncultured bacterial lineages.</title>
        <authorList>
            <person name="Kadnikov V.V."/>
            <person name="Mardanov A.V."/>
            <person name="Beletsky A.V."/>
            <person name="Banks D."/>
            <person name="Pimenov N.V."/>
            <person name="Frank Y.A."/>
            <person name="Karnachuk O.V."/>
            <person name="Ravin N.V."/>
        </authorList>
    </citation>
    <scope>NUCLEOTIDE SEQUENCE [LARGE SCALE GENOMIC DNA]</scope>
    <source>
        <strain evidence="3">BY</strain>
    </source>
</reference>
<dbReference type="InterPro" id="IPR050361">
    <property type="entry name" value="MPP/UQCRC_Complex"/>
</dbReference>
<dbReference type="GO" id="GO:0046872">
    <property type="term" value="F:metal ion binding"/>
    <property type="evidence" value="ECO:0007669"/>
    <property type="project" value="InterPro"/>
</dbReference>
<dbReference type="SUPFAM" id="SSF63411">
    <property type="entry name" value="LuxS/MPP-like metallohydrolase"/>
    <property type="match status" value="2"/>
</dbReference>
<dbReference type="EMBL" id="CP030759">
    <property type="protein sequence ID" value="AXA35402.1"/>
    <property type="molecule type" value="Genomic_DNA"/>
</dbReference>
<dbReference type="AlphaFoldDB" id="A0A2Z4Y3U9"/>
<feature type="domain" description="Peptidase M16 C-terminal" evidence="2">
    <location>
        <begin position="250"/>
        <end position="430"/>
    </location>
</feature>
<evidence type="ECO:0000313" key="4">
    <source>
        <dbReference type="Proteomes" id="UP000262583"/>
    </source>
</evidence>
<dbReference type="Gene3D" id="3.30.830.10">
    <property type="entry name" value="Metalloenzyme, LuxS/M16 peptidase-like"/>
    <property type="match status" value="2"/>
</dbReference>